<keyword evidence="1" id="KW-0732">Signal</keyword>
<sequence>MREALRKISALGVLTLLISSLTACVGDGSSSLGDGGQLCLDRAKRENAMLRAAIAPALPRKGQGPPIAEINGCDSANNGAWLYVDADPSMSEEEIHAGFVKAGWADAAEVDGCLGGCDTEGAELAKRVGDRVVGVSMSDPSAGSIRITVQAMDLCWTDSGYTCTA</sequence>
<dbReference type="PROSITE" id="PS51257">
    <property type="entry name" value="PROKAR_LIPOPROTEIN"/>
    <property type="match status" value="1"/>
</dbReference>
<gene>
    <name evidence="2" type="ORF">AB0I59_38930</name>
</gene>
<protein>
    <submittedName>
        <fullName evidence="2">Uncharacterized protein</fullName>
    </submittedName>
</protein>
<reference evidence="2 3" key="1">
    <citation type="submission" date="2024-06" db="EMBL/GenBank/DDBJ databases">
        <title>The Natural Products Discovery Center: Release of the First 8490 Sequenced Strains for Exploring Actinobacteria Biosynthetic Diversity.</title>
        <authorList>
            <person name="Kalkreuter E."/>
            <person name="Kautsar S.A."/>
            <person name="Yang D."/>
            <person name="Bader C.D."/>
            <person name="Teijaro C.N."/>
            <person name="Fluegel L."/>
            <person name="Davis C.M."/>
            <person name="Simpson J.R."/>
            <person name="Lauterbach L."/>
            <person name="Steele A.D."/>
            <person name="Gui C."/>
            <person name="Meng S."/>
            <person name="Li G."/>
            <person name="Viehrig K."/>
            <person name="Ye F."/>
            <person name="Su P."/>
            <person name="Kiefer A.F."/>
            <person name="Nichols A."/>
            <person name="Cepeda A.J."/>
            <person name="Yan W."/>
            <person name="Fan B."/>
            <person name="Jiang Y."/>
            <person name="Adhikari A."/>
            <person name="Zheng C.-J."/>
            <person name="Schuster L."/>
            <person name="Cowan T.M."/>
            <person name="Smanski M.J."/>
            <person name="Chevrette M.G."/>
            <person name="De Carvalho L.P.S."/>
            <person name="Shen B."/>
        </authorList>
    </citation>
    <scope>NUCLEOTIDE SEQUENCE [LARGE SCALE GENOMIC DNA]</scope>
    <source>
        <strain evidence="2 3">NPDC050100</strain>
    </source>
</reference>
<feature type="signal peptide" evidence="1">
    <location>
        <begin position="1"/>
        <end position="25"/>
    </location>
</feature>
<dbReference type="Proteomes" id="UP001551675">
    <property type="component" value="Unassembled WGS sequence"/>
</dbReference>
<organism evidence="2 3">
    <name type="scientific">Microtetraspora glauca</name>
    <dbReference type="NCBI Taxonomy" id="1996"/>
    <lineage>
        <taxon>Bacteria</taxon>
        <taxon>Bacillati</taxon>
        <taxon>Actinomycetota</taxon>
        <taxon>Actinomycetes</taxon>
        <taxon>Streptosporangiales</taxon>
        <taxon>Streptosporangiaceae</taxon>
        <taxon>Microtetraspora</taxon>
    </lineage>
</organism>
<feature type="chain" id="PRO_5046278403" evidence="1">
    <location>
        <begin position="26"/>
        <end position="165"/>
    </location>
</feature>
<accession>A0ABV3GSI8</accession>
<keyword evidence="3" id="KW-1185">Reference proteome</keyword>
<evidence type="ECO:0000313" key="3">
    <source>
        <dbReference type="Proteomes" id="UP001551675"/>
    </source>
</evidence>
<dbReference type="RefSeq" id="WP_358141407.1">
    <property type="nucleotide sequence ID" value="NZ_JBFALK010000032.1"/>
</dbReference>
<comment type="caution">
    <text evidence="2">The sequence shown here is derived from an EMBL/GenBank/DDBJ whole genome shotgun (WGS) entry which is preliminary data.</text>
</comment>
<evidence type="ECO:0000256" key="1">
    <source>
        <dbReference type="SAM" id="SignalP"/>
    </source>
</evidence>
<evidence type="ECO:0000313" key="2">
    <source>
        <dbReference type="EMBL" id="MEV0974601.1"/>
    </source>
</evidence>
<dbReference type="EMBL" id="JBFALK010000032">
    <property type="protein sequence ID" value="MEV0974601.1"/>
    <property type="molecule type" value="Genomic_DNA"/>
</dbReference>
<name>A0ABV3GSI8_MICGL</name>
<proteinExistence type="predicted"/>